<proteinExistence type="inferred from homology"/>
<evidence type="ECO:0000256" key="5">
    <source>
        <dbReference type="ARBA" id="ARBA00023136"/>
    </source>
</evidence>
<dbReference type="InterPro" id="IPR020846">
    <property type="entry name" value="MFS_dom"/>
</dbReference>
<evidence type="ECO:0000256" key="4">
    <source>
        <dbReference type="ARBA" id="ARBA00022989"/>
    </source>
</evidence>
<accession>A0A2V1AWR0</accession>
<dbReference type="Gene3D" id="1.20.1250.20">
    <property type="entry name" value="MFS general substrate transporter like domains"/>
    <property type="match status" value="1"/>
</dbReference>
<evidence type="ECO:0000313" key="11">
    <source>
        <dbReference type="Proteomes" id="UP000244309"/>
    </source>
</evidence>
<comment type="caution">
    <text evidence="10">The sequence shown here is derived from an EMBL/GenBank/DDBJ whole genome shotgun (WGS) entry which is preliminary data.</text>
</comment>
<evidence type="ECO:0000256" key="2">
    <source>
        <dbReference type="ARBA" id="ARBA00022448"/>
    </source>
</evidence>
<feature type="compositionally biased region" description="Low complexity" evidence="7">
    <location>
        <begin position="1"/>
        <end position="21"/>
    </location>
</feature>
<feature type="compositionally biased region" description="Low complexity" evidence="7">
    <location>
        <begin position="38"/>
        <end position="48"/>
    </location>
</feature>
<keyword evidence="11" id="KW-1185">Reference proteome</keyword>
<dbReference type="GeneID" id="37006096"/>
<dbReference type="Gene3D" id="1.20.1720.10">
    <property type="entry name" value="Multidrug resistance protein D"/>
    <property type="match status" value="1"/>
</dbReference>
<feature type="transmembrane region" description="Helical" evidence="8">
    <location>
        <begin position="557"/>
        <end position="578"/>
    </location>
</feature>
<dbReference type="Pfam" id="PF07690">
    <property type="entry name" value="MFS_1"/>
    <property type="match status" value="1"/>
</dbReference>
<evidence type="ECO:0000256" key="6">
    <source>
        <dbReference type="ARBA" id="ARBA00038347"/>
    </source>
</evidence>
<feature type="region of interest" description="Disordered" evidence="7">
    <location>
        <begin position="1"/>
        <end position="70"/>
    </location>
</feature>
<feature type="transmembrane region" description="Helical" evidence="8">
    <location>
        <begin position="447"/>
        <end position="470"/>
    </location>
</feature>
<dbReference type="PANTHER" id="PTHR23502">
    <property type="entry name" value="MAJOR FACILITATOR SUPERFAMILY"/>
    <property type="match status" value="1"/>
</dbReference>
<dbReference type="STRING" id="45357.A0A2V1AWR0"/>
<feature type="transmembrane region" description="Helical" evidence="8">
    <location>
        <begin position="147"/>
        <end position="167"/>
    </location>
</feature>
<dbReference type="PROSITE" id="PS50850">
    <property type="entry name" value="MFS"/>
    <property type="match status" value="1"/>
</dbReference>
<feature type="transmembrane region" description="Helical" evidence="8">
    <location>
        <begin position="212"/>
        <end position="230"/>
    </location>
</feature>
<evidence type="ECO:0000256" key="8">
    <source>
        <dbReference type="SAM" id="Phobius"/>
    </source>
</evidence>
<evidence type="ECO:0000256" key="3">
    <source>
        <dbReference type="ARBA" id="ARBA00022692"/>
    </source>
</evidence>
<dbReference type="PANTHER" id="PTHR23502:SF5">
    <property type="entry name" value="QUINIDINE RESISTANCE PROTEIN 3"/>
    <property type="match status" value="1"/>
</dbReference>
<dbReference type="GO" id="GO:0015203">
    <property type="term" value="F:polyamine transmembrane transporter activity"/>
    <property type="evidence" value="ECO:0007669"/>
    <property type="project" value="TreeGrafter"/>
</dbReference>
<feature type="transmembrane region" description="Helical" evidence="8">
    <location>
        <begin position="242"/>
        <end position="263"/>
    </location>
</feature>
<keyword evidence="4 8" id="KW-1133">Transmembrane helix</keyword>
<feature type="transmembrane region" description="Helical" evidence="8">
    <location>
        <begin position="402"/>
        <end position="427"/>
    </location>
</feature>
<evidence type="ECO:0000256" key="7">
    <source>
        <dbReference type="SAM" id="MobiDB-lite"/>
    </source>
</evidence>
<dbReference type="SUPFAM" id="SSF103473">
    <property type="entry name" value="MFS general substrate transporter"/>
    <property type="match status" value="1"/>
</dbReference>
<sequence>MPHSRSASAASLASSVASLDSNTEGSAQAPQTYHYSHKSSVTPASSSPSREEPLPDLEQGSTRSHAVSEKMSIKEMKTHAVARSARRGLLAQLSIVPELDDARNYTPNIKFLIVIIVAFAGITGPMGTSIILPAVGDVSDDLDTSSSVVNVSVGIYLISLGVFPIWWSNFSEKHGRRSVYVISFIWFFAFSIGCCLAPSIGALIVLRLLAGVGASAVQACGAATVSDLYIQEERGYALGLFYLGPLLGPFLSPIIGGAVAQAWGWRATMWVMVIFCGINVLTIVFLLPETLRKEDSMAAVRDRLRQELGSANEGDPNGPTEAELTRFATNLSQNSSLRREILNDETACDPVMPTLSRLTTNQSAYTKRIKEQEMIQAEKKKPIDHTKWSHILYDYFIRPTHAVILLTYPPVALTICYSSICFCVIYFFNITITEVYAKEPYNFSSVIVGLMYIPNSVTYILASIFGGKWNDRLIRRHAKLNNGDMKPEARISWNVITAMCLYPPACLIFGWCLKYGEHWVTPLIGTSLFGFASMLIIGVTVTYLIDVLPGKGATGVALNNLVRQILAAIATFVTVPLINALGTGVLFSIITGVISVFGISLYFLKRSGAKLRERYDIMDYYERL</sequence>
<dbReference type="FunFam" id="1.20.1720.10:FF:000009">
    <property type="entry name" value="MFS multidrug transporter"/>
    <property type="match status" value="1"/>
</dbReference>
<gene>
    <name evidence="10" type="ORF">CXQ85_000764</name>
</gene>
<dbReference type="AlphaFoldDB" id="A0A2V1AWR0"/>
<keyword evidence="5 8" id="KW-0472">Membrane</keyword>
<dbReference type="VEuPathDB" id="FungiDB:CXQ85_000764"/>
<feature type="transmembrane region" description="Helical" evidence="8">
    <location>
        <begin position="269"/>
        <end position="287"/>
    </location>
</feature>
<dbReference type="EMBL" id="PKFO01000005">
    <property type="protein sequence ID" value="PVH21773.1"/>
    <property type="molecule type" value="Genomic_DNA"/>
</dbReference>
<comment type="subcellular location">
    <subcellularLocation>
        <location evidence="1">Membrane</location>
        <topology evidence="1">Multi-pass membrane protein</topology>
    </subcellularLocation>
</comment>
<feature type="transmembrane region" description="Helical" evidence="8">
    <location>
        <begin position="523"/>
        <end position="545"/>
    </location>
</feature>
<feature type="transmembrane region" description="Helical" evidence="8">
    <location>
        <begin position="179"/>
        <end position="206"/>
    </location>
</feature>
<feature type="transmembrane region" description="Helical" evidence="8">
    <location>
        <begin position="491"/>
        <end position="511"/>
    </location>
</feature>
<feature type="transmembrane region" description="Helical" evidence="8">
    <location>
        <begin position="584"/>
        <end position="604"/>
    </location>
</feature>
<dbReference type="CDD" id="cd17323">
    <property type="entry name" value="MFS_Tpo1_MDR_like"/>
    <property type="match status" value="1"/>
</dbReference>
<dbReference type="OrthoDB" id="3936150at2759"/>
<name>A0A2V1AWR0_9ASCO</name>
<dbReference type="Proteomes" id="UP000244309">
    <property type="component" value="Unassembled WGS sequence"/>
</dbReference>
<keyword evidence="2" id="KW-0813">Transport</keyword>
<protein>
    <recommendedName>
        <fullName evidence="9">Major facilitator superfamily (MFS) profile domain-containing protein</fullName>
    </recommendedName>
</protein>
<dbReference type="GO" id="GO:0010509">
    <property type="term" value="P:intracellular polyamine homeostasis"/>
    <property type="evidence" value="ECO:0007669"/>
    <property type="project" value="TreeGrafter"/>
</dbReference>
<evidence type="ECO:0000256" key="1">
    <source>
        <dbReference type="ARBA" id="ARBA00004141"/>
    </source>
</evidence>
<keyword evidence="3 8" id="KW-0812">Transmembrane</keyword>
<feature type="transmembrane region" description="Helical" evidence="8">
    <location>
        <begin position="111"/>
        <end position="135"/>
    </location>
</feature>
<reference evidence="10 11" key="1">
    <citation type="submission" date="2017-12" db="EMBL/GenBank/DDBJ databases">
        <title>Genome Sequence of a Multidrug-Resistant Candida haemulonii Isolate from a Patient with Chronic Leg Ulcers in Israel.</title>
        <authorList>
            <person name="Chow N.A."/>
            <person name="Gade L."/>
            <person name="Batra D."/>
            <person name="Rowe L.A."/>
            <person name="Ben-Ami R."/>
            <person name="Loparev V.N."/>
            <person name="Litvintseva A.P."/>
        </authorList>
    </citation>
    <scope>NUCLEOTIDE SEQUENCE [LARGE SCALE GENOMIC DNA]</scope>
    <source>
        <strain evidence="10 11">B11899</strain>
    </source>
</reference>
<organism evidence="10 11">
    <name type="scientific">Candidozyma haemuli</name>
    <dbReference type="NCBI Taxonomy" id="45357"/>
    <lineage>
        <taxon>Eukaryota</taxon>
        <taxon>Fungi</taxon>
        <taxon>Dikarya</taxon>
        <taxon>Ascomycota</taxon>
        <taxon>Saccharomycotina</taxon>
        <taxon>Pichiomycetes</taxon>
        <taxon>Metschnikowiaceae</taxon>
        <taxon>Candidozyma</taxon>
    </lineage>
</organism>
<dbReference type="InterPro" id="IPR011701">
    <property type="entry name" value="MFS"/>
</dbReference>
<dbReference type="GO" id="GO:0005886">
    <property type="term" value="C:plasma membrane"/>
    <property type="evidence" value="ECO:0007669"/>
    <property type="project" value="TreeGrafter"/>
</dbReference>
<dbReference type="RefSeq" id="XP_025342713.1">
    <property type="nucleotide sequence ID" value="XM_025484498.1"/>
</dbReference>
<evidence type="ECO:0000259" key="9">
    <source>
        <dbReference type="PROSITE" id="PS50850"/>
    </source>
</evidence>
<feature type="domain" description="Major facilitator superfamily (MFS) profile" evidence="9">
    <location>
        <begin position="113"/>
        <end position="609"/>
    </location>
</feature>
<dbReference type="InterPro" id="IPR036259">
    <property type="entry name" value="MFS_trans_sf"/>
</dbReference>
<evidence type="ECO:0000313" key="10">
    <source>
        <dbReference type="EMBL" id="PVH21773.1"/>
    </source>
</evidence>
<comment type="similarity">
    <text evidence="6">Belongs to the major facilitator superfamily. CAR1 family.</text>
</comment>
<feature type="compositionally biased region" description="Polar residues" evidence="7">
    <location>
        <begin position="22"/>
        <end position="34"/>
    </location>
</feature>